<gene>
    <name evidence="4" type="ORF">MCOR_25629</name>
</gene>
<evidence type="ECO:0000313" key="4">
    <source>
        <dbReference type="EMBL" id="CAC5390537.1"/>
    </source>
</evidence>
<dbReference type="Proteomes" id="UP000507470">
    <property type="component" value="Unassembled WGS sequence"/>
</dbReference>
<evidence type="ECO:0000256" key="2">
    <source>
        <dbReference type="SAM" id="MobiDB-lite"/>
    </source>
</evidence>
<accession>A0A6J8C782</accession>
<name>A0A6J8C782_MYTCO</name>
<keyword evidence="5" id="KW-1185">Reference proteome</keyword>
<reference evidence="4 5" key="1">
    <citation type="submission" date="2020-06" db="EMBL/GenBank/DDBJ databases">
        <authorList>
            <person name="Li R."/>
            <person name="Bekaert M."/>
        </authorList>
    </citation>
    <scope>NUCLEOTIDE SEQUENCE [LARGE SCALE GENOMIC DNA]</scope>
    <source>
        <strain evidence="5">wild</strain>
    </source>
</reference>
<dbReference type="InterPro" id="IPR031981">
    <property type="entry name" value="MIEAP_C"/>
</dbReference>
<feature type="region of interest" description="Disordered" evidence="2">
    <location>
        <begin position="521"/>
        <end position="546"/>
    </location>
</feature>
<evidence type="ECO:0000259" key="3">
    <source>
        <dbReference type="Pfam" id="PF16026"/>
    </source>
</evidence>
<evidence type="ECO:0000313" key="5">
    <source>
        <dbReference type="Proteomes" id="UP000507470"/>
    </source>
</evidence>
<feature type="coiled-coil region" evidence="1">
    <location>
        <begin position="29"/>
        <end position="70"/>
    </location>
</feature>
<feature type="compositionally biased region" description="Basic and acidic residues" evidence="2">
    <location>
        <begin position="309"/>
        <end position="318"/>
    </location>
</feature>
<feature type="region of interest" description="Disordered" evidence="2">
    <location>
        <begin position="395"/>
        <end position="415"/>
    </location>
</feature>
<dbReference type="Pfam" id="PF16026">
    <property type="entry name" value="MIEAP"/>
    <property type="match status" value="1"/>
</dbReference>
<feature type="region of interest" description="Disordered" evidence="2">
    <location>
        <begin position="432"/>
        <end position="481"/>
    </location>
</feature>
<evidence type="ECO:0000256" key="1">
    <source>
        <dbReference type="SAM" id="Coils"/>
    </source>
</evidence>
<sequence length="732" mass="83167">MSLGKELESHVVENEENLKMVLETKEVCLQKLNMENDTLIRENKRLKKEKATLEKEKDDALSRLSKLAGQKLTDGNPAITDLGNPNRPAKVGERWASLYTDEWTDVYEDLTKQNKRPGNNNELPEKQLIKIVDWCYKRCLEIAKEQNNKIHETLWEVVRSIHLLGVKPKTLENNKRIQGYFGTEDKTLIEAMKPFVENAKIQLQCSTTLVEAVKKKCCEEYSSSNPDSFESEKHFIIKCSELCWHVLTSNPPMVIEYDNFGDQPMDSNKFNKYNRSGITVEYVVWPALLLHEDGPVLAKGTVQTNYEDKTAARKKSSEDIFEPPKTCKSRTPTGNNDVTVPAPLHTNGTHFSNESKNQDQALKINEGFINEEQGIAISDSLQCTYNVLKDDFHNSGSDLKNNDPSKTDQPTDVSQKEYSKIVNHLYISKENKSNGDFIEQEPANTDDSGMRIIDTNKLPPLHSGSINQSGLNKDVKPGSGLKTADAEKINQTFRSLEENGESNSNTINEQLIEGNPEISAEGYEGVKSKPSNSTIGNKDIGDDMEETNKNDVRNEFENSSNLVTQHQYKPMNQYENISVKECYTTRDRSDMKCDEFNISVHEGVQSQNERKKLDHSINQDDKYERLYSFEGDENYRTKANETEALEKYEPPKNDQTGNANGSITDLPTDSKVGNKTKYYGKPVNQLKGQSKPKETIQQELDKIFKLVRSSLNVDRIWGKWLVDHLKLIIVAL</sequence>
<dbReference type="AlphaFoldDB" id="A0A6J8C782"/>
<organism evidence="4 5">
    <name type="scientific">Mytilus coruscus</name>
    <name type="common">Sea mussel</name>
    <dbReference type="NCBI Taxonomy" id="42192"/>
    <lineage>
        <taxon>Eukaryota</taxon>
        <taxon>Metazoa</taxon>
        <taxon>Spiralia</taxon>
        <taxon>Lophotrochozoa</taxon>
        <taxon>Mollusca</taxon>
        <taxon>Bivalvia</taxon>
        <taxon>Autobranchia</taxon>
        <taxon>Pteriomorphia</taxon>
        <taxon>Mytilida</taxon>
        <taxon>Mytiloidea</taxon>
        <taxon>Mytilidae</taxon>
        <taxon>Mytilinae</taxon>
        <taxon>Mytilus</taxon>
    </lineage>
</organism>
<feature type="domain" description="Mitochondria-eating protein C-terminal" evidence="3">
    <location>
        <begin position="87"/>
        <end position="304"/>
    </location>
</feature>
<feature type="region of interest" description="Disordered" evidence="2">
    <location>
        <begin position="309"/>
        <end position="337"/>
    </location>
</feature>
<keyword evidence="1" id="KW-0175">Coiled coil</keyword>
<feature type="compositionally biased region" description="Polar residues" evidence="2">
    <location>
        <begin position="653"/>
        <end position="673"/>
    </location>
</feature>
<dbReference type="EMBL" id="CACVKT020004542">
    <property type="protein sequence ID" value="CAC5390537.1"/>
    <property type="molecule type" value="Genomic_DNA"/>
</dbReference>
<feature type="region of interest" description="Disordered" evidence="2">
    <location>
        <begin position="649"/>
        <end position="674"/>
    </location>
</feature>
<proteinExistence type="predicted"/>
<protein>
    <recommendedName>
        <fullName evidence="3">Mitochondria-eating protein C-terminal domain-containing protein</fullName>
    </recommendedName>
</protein>